<dbReference type="Pfam" id="PF02167">
    <property type="entry name" value="Cytochrom_C1"/>
    <property type="match status" value="1"/>
</dbReference>
<feature type="non-terminal residue" evidence="9">
    <location>
        <position position="207"/>
    </location>
</feature>
<gene>
    <name evidence="9" type="ORF">S01H1_42671</name>
</gene>
<keyword evidence="6" id="KW-0408">Iron</keyword>
<keyword evidence="3" id="KW-0812">Transmembrane</keyword>
<dbReference type="GO" id="GO:0016020">
    <property type="term" value="C:membrane"/>
    <property type="evidence" value="ECO:0007669"/>
    <property type="project" value="UniProtKB-SubCell"/>
</dbReference>
<evidence type="ECO:0000256" key="3">
    <source>
        <dbReference type="ARBA" id="ARBA00022692"/>
    </source>
</evidence>
<evidence type="ECO:0000256" key="7">
    <source>
        <dbReference type="ARBA" id="ARBA00023136"/>
    </source>
</evidence>
<dbReference type="SUPFAM" id="SSF46626">
    <property type="entry name" value="Cytochrome c"/>
    <property type="match status" value="1"/>
</dbReference>
<dbReference type="GO" id="GO:0009055">
    <property type="term" value="F:electron transfer activity"/>
    <property type="evidence" value="ECO:0007669"/>
    <property type="project" value="InterPro"/>
</dbReference>
<feature type="domain" description="Cytochrome c" evidence="8">
    <location>
        <begin position="51"/>
        <end position="161"/>
    </location>
</feature>
<evidence type="ECO:0000256" key="2">
    <source>
        <dbReference type="ARBA" id="ARBA00022617"/>
    </source>
</evidence>
<proteinExistence type="predicted"/>
<evidence type="ECO:0000313" key="9">
    <source>
        <dbReference type="EMBL" id="GAG08610.1"/>
    </source>
</evidence>
<dbReference type="EMBL" id="BARS01027146">
    <property type="protein sequence ID" value="GAG08610.1"/>
    <property type="molecule type" value="Genomic_DNA"/>
</dbReference>
<keyword evidence="7" id="KW-0472">Membrane</keyword>
<dbReference type="PANTHER" id="PTHR10266:SF3">
    <property type="entry name" value="CYTOCHROME C1, HEME PROTEIN, MITOCHONDRIAL"/>
    <property type="match status" value="1"/>
</dbReference>
<keyword evidence="2" id="KW-0349">Heme</keyword>
<comment type="subcellular location">
    <subcellularLocation>
        <location evidence="1">Membrane</location>
    </subcellularLocation>
</comment>
<dbReference type="InterPro" id="IPR009056">
    <property type="entry name" value="Cyt_c-like_dom"/>
</dbReference>
<dbReference type="InterPro" id="IPR002326">
    <property type="entry name" value="Cyt_c1"/>
</dbReference>
<dbReference type="GO" id="GO:0006122">
    <property type="term" value="P:mitochondrial electron transport, ubiquinol to cytochrome c"/>
    <property type="evidence" value="ECO:0007669"/>
    <property type="project" value="TreeGrafter"/>
</dbReference>
<dbReference type="GO" id="GO:0046872">
    <property type="term" value="F:metal ion binding"/>
    <property type="evidence" value="ECO:0007669"/>
    <property type="project" value="UniProtKB-KW"/>
</dbReference>
<evidence type="ECO:0000259" key="8">
    <source>
        <dbReference type="PROSITE" id="PS51007"/>
    </source>
</evidence>
<keyword evidence="5" id="KW-1133">Transmembrane helix</keyword>
<evidence type="ECO:0000256" key="1">
    <source>
        <dbReference type="ARBA" id="ARBA00004370"/>
    </source>
</evidence>
<keyword evidence="4" id="KW-0479">Metal-binding</keyword>
<dbReference type="GO" id="GO:0020037">
    <property type="term" value="F:heme binding"/>
    <property type="evidence" value="ECO:0007669"/>
    <property type="project" value="InterPro"/>
</dbReference>
<evidence type="ECO:0000256" key="5">
    <source>
        <dbReference type="ARBA" id="ARBA00022989"/>
    </source>
</evidence>
<accession>X0USD0</accession>
<evidence type="ECO:0000256" key="4">
    <source>
        <dbReference type="ARBA" id="ARBA00022723"/>
    </source>
</evidence>
<protein>
    <recommendedName>
        <fullName evidence="8">Cytochrome c domain-containing protein</fullName>
    </recommendedName>
</protein>
<dbReference type="PROSITE" id="PS51007">
    <property type="entry name" value="CYTC"/>
    <property type="match status" value="1"/>
</dbReference>
<dbReference type="Gene3D" id="1.10.760.10">
    <property type="entry name" value="Cytochrome c-like domain"/>
    <property type="match status" value="1"/>
</dbReference>
<comment type="caution">
    <text evidence="9">The sequence shown here is derived from an EMBL/GenBank/DDBJ whole genome shotgun (WGS) entry which is preliminary data.</text>
</comment>
<name>X0USD0_9ZZZZ</name>
<dbReference type="PANTHER" id="PTHR10266">
    <property type="entry name" value="CYTOCHROME C1"/>
    <property type="match status" value="1"/>
</dbReference>
<reference evidence="9" key="1">
    <citation type="journal article" date="2014" name="Front. Microbiol.">
        <title>High frequency of phylogenetically diverse reductive dehalogenase-homologous genes in deep subseafloor sedimentary metagenomes.</title>
        <authorList>
            <person name="Kawai M."/>
            <person name="Futagami T."/>
            <person name="Toyoda A."/>
            <person name="Takaki Y."/>
            <person name="Nishi S."/>
            <person name="Hori S."/>
            <person name="Arai W."/>
            <person name="Tsubouchi T."/>
            <person name="Morono Y."/>
            <person name="Uchiyama I."/>
            <person name="Ito T."/>
            <person name="Fujiyama A."/>
            <person name="Inagaki F."/>
            <person name="Takami H."/>
        </authorList>
    </citation>
    <scope>NUCLEOTIDE SEQUENCE</scope>
    <source>
        <strain evidence="9">Expedition CK06-06</strain>
    </source>
</reference>
<organism evidence="9">
    <name type="scientific">marine sediment metagenome</name>
    <dbReference type="NCBI Taxonomy" id="412755"/>
    <lineage>
        <taxon>unclassified sequences</taxon>
        <taxon>metagenomes</taxon>
        <taxon>ecological metagenomes</taxon>
    </lineage>
</organism>
<evidence type="ECO:0000256" key="6">
    <source>
        <dbReference type="ARBA" id="ARBA00023004"/>
    </source>
</evidence>
<dbReference type="AlphaFoldDB" id="X0USD0"/>
<dbReference type="InterPro" id="IPR036909">
    <property type="entry name" value="Cyt_c-like_dom_sf"/>
</dbReference>
<dbReference type="GO" id="GO:0005739">
    <property type="term" value="C:mitochondrion"/>
    <property type="evidence" value="ECO:0007669"/>
    <property type="project" value="GOC"/>
</dbReference>
<sequence>MHRFLMAAGLLASAFAVPGMAVAEEAANGHGPVIEAQEWSFAPPFGGFKQGQLQRGYRVYKDICASCHSMRFLSFRNLAEVGGPHFSPAAVEILASQVQVTDGPDAKGEMFQRPGRPSDRFPSRFANDEAARAANNGALPPDLSLMAKARAGGADYLYALLTGYQQAPAGFDLTQGMQYNTAFAGHQIAMPNPLVDGIVPYTDGTEP</sequence>
<dbReference type="PRINTS" id="PR00603">
    <property type="entry name" value="CYTOCHROMEC1"/>
</dbReference>